<feature type="compositionally biased region" description="Polar residues" evidence="1">
    <location>
        <begin position="121"/>
        <end position="133"/>
    </location>
</feature>
<dbReference type="AlphaFoldDB" id="A0AAE1BDY5"/>
<evidence type="ECO:0000313" key="2">
    <source>
        <dbReference type="EMBL" id="KAK3803487.1"/>
    </source>
</evidence>
<sequence>MYKEEAGHKTKLALSGTGDCSESLSGTVRPTAWFCPPKDSWADKRARVVFSCNSPERNRSLSKNFFSSVLIPKLRFGSDKRCGYPGRNGTRKRSKDERAFWNYSLEEKENQPVAPGGVTPSWRTELNGASSRGGQDLPSPPQSAYIDLTKWITGTAGHCGHLGKFPPGKQENGFPLHKEGPDGNLSKTEQNWLKY</sequence>
<dbReference type="EMBL" id="JAWDGP010000122">
    <property type="protein sequence ID" value="KAK3803487.1"/>
    <property type="molecule type" value="Genomic_DNA"/>
</dbReference>
<accession>A0AAE1BDY5</accession>
<organism evidence="2 3">
    <name type="scientific">Elysia crispata</name>
    <name type="common">lettuce slug</name>
    <dbReference type="NCBI Taxonomy" id="231223"/>
    <lineage>
        <taxon>Eukaryota</taxon>
        <taxon>Metazoa</taxon>
        <taxon>Spiralia</taxon>
        <taxon>Lophotrochozoa</taxon>
        <taxon>Mollusca</taxon>
        <taxon>Gastropoda</taxon>
        <taxon>Heterobranchia</taxon>
        <taxon>Euthyneura</taxon>
        <taxon>Panpulmonata</taxon>
        <taxon>Sacoglossa</taxon>
        <taxon>Placobranchoidea</taxon>
        <taxon>Plakobranchidae</taxon>
        <taxon>Elysia</taxon>
    </lineage>
</organism>
<keyword evidence="3" id="KW-1185">Reference proteome</keyword>
<reference evidence="2" key="1">
    <citation type="journal article" date="2023" name="G3 (Bethesda)">
        <title>A reference genome for the long-term kleptoplast-retaining sea slug Elysia crispata morphotype clarki.</title>
        <authorList>
            <person name="Eastman K.E."/>
            <person name="Pendleton A.L."/>
            <person name="Shaikh M.A."/>
            <person name="Suttiyut T."/>
            <person name="Ogas R."/>
            <person name="Tomko P."/>
            <person name="Gavelis G."/>
            <person name="Widhalm J.R."/>
            <person name="Wisecaver J.H."/>
        </authorList>
    </citation>
    <scope>NUCLEOTIDE SEQUENCE</scope>
    <source>
        <strain evidence="2">ECLA1</strain>
    </source>
</reference>
<feature type="compositionally biased region" description="Polar residues" evidence="1">
    <location>
        <begin position="185"/>
        <end position="195"/>
    </location>
</feature>
<dbReference type="Proteomes" id="UP001283361">
    <property type="component" value="Unassembled WGS sequence"/>
</dbReference>
<gene>
    <name evidence="2" type="ORF">RRG08_037800</name>
</gene>
<evidence type="ECO:0000256" key="1">
    <source>
        <dbReference type="SAM" id="MobiDB-lite"/>
    </source>
</evidence>
<proteinExistence type="predicted"/>
<comment type="caution">
    <text evidence="2">The sequence shown here is derived from an EMBL/GenBank/DDBJ whole genome shotgun (WGS) entry which is preliminary data.</text>
</comment>
<evidence type="ECO:0000313" key="3">
    <source>
        <dbReference type="Proteomes" id="UP001283361"/>
    </source>
</evidence>
<protein>
    <submittedName>
        <fullName evidence="2">Uncharacterized protein</fullName>
    </submittedName>
</protein>
<name>A0AAE1BDY5_9GAST</name>
<feature type="region of interest" description="Disordered" evidence="1">
    <location>
        <begin position="109"/>
        <end position="143"/>
    </location>
</feature>
<feature type="region of interest" description="Disordered" evidence="1">
    <location>
        <begin position="162"/>
        <end position="195"/>
    </location>
</feature>